<evidence type="ECO:0000259" key="2">
    <source>
        <dbReference type="Pfam" id="PF02617"/>
    </source>
</evidence>
<proteinExistence type="inferred from homology"/>
<dbReference type="KEGG" id="ome:OLMES_2061"/>
<dbReference type="InterPro" id="IPR022935">
    <property type="entry name" value="ClpS"/>
</dbReference>
<dbReference type="OrthoDB" id="9796121at2"/>
<dbReference type="PANTHER" id="PTHR33473">
    <property type="entry name" value="ATP-DEPENDENT CLP PROTEASE ADAPTER PROTEIN CLPS1, CHLOROPLASTIC"/>
    <property type="match status" value="1"/>
</dbReference>
<dbReference type="PANTHER" id="PTHR33473:SF19">
    <property type="entry name" value="ATP-DEPENDENT CLP PROTEASE ADAPTER PROTEIN CLPS"/>
    <property type="match status" value="1"/>
</dbReference>
<gene>
    <name evidence="1" type="primary">clpS</name>
    <name evidence="3" type="ORF">OLMES_2061</name>
</gene>
<dbReference type="Proteomes" id="UP000196027">
    <property type="component" value="Chromosome"/>
</dbReference>
<evidence type="ECO:0000313" key="4">
    <source>
        <dbReference type="Proteomes" id="UP000196027"/>
    </source>
</evidence>
<dbReference type="GO" id="GO:0008233">
    <property type="term" value="F:peptidase activity"/>
    <property type="evidence" value="ECO:0007669"/>
    <property type="project" value="UniProtKB-KW"/>
</dbReference>
<dbReference type="SUPFAM" id="SSF54736">
    <property type="entry name" value="ClpS-like"/>
    <property type="match status" value="1"/>
</dbReference>
<dbReference type="RefSeq" id="WP_087461160.1">
    <property type="nucleotide sequence ID" value="NZ_CP021425.1"/>
</dbReference>
<accession>A0A1Y0I9M9</accession>
<feature type="domain" description="Adaptor protein ClpS core" evidence="2">
    <location>
        <begin position="37"/>
        <end position="116"/>
    </location>
</feature>
<dbReference type="NCBIfam" id="NF000672">
    <property type="entry name" value="PRK00033.1-5"/>
    <property type="match status" value="1"/>
</dbReference>
<keyword evidence="3" id="KW-0645">Protease</keyword>
<comment type="similarity">
    <text evidence="1">Belongs to the ClpS family.</text>
</comment>
<protein>
    <recommendedName>
        <fullName evidence="1">ATP-dependent Clp protease adapter protein ClpS</fullName>
    </recommendedName>
</protein>
<dbReference type="InterPro" id="IPR014719">
    <property type="entry name" value="Ribosomal_bL12_C/ClpS-like"/>
</dbReference>
<dbReference type="Pfam" id="PF02617">
    <property type="entry name" value="ClpS"/>
    <property type="match status" value="1"/>
</dbReference>
<name>A0A1Y0I9M9_9GAMM</name>
<organism evidence="3 4">
    <name type="scientific">Oleiphilus messinensis</name>
    <dbReference type="NCBI Taxonomy" id="141451"/>
    <lineage>
        <taxon>Bacteria</taxon>
        <taxon>Pseudomonadati</taxon>
        <taxon>Pseudomonadota</taxon>
        <taxon>Gammaproteobacteria</taxon>
        <taxon>Oceanospirillales</taxon>
        <taxon>Oleiphilaceae</taxon>
        <taxon>Oleiphilus</taxon>
    </lineage>
</organism>
<dbReference type="FunFam" id="3.30.1390.10:FF:000002">
    <property type="entry name" value="ATP-dependent Clp protease adapter protein ClpS"/>
    <property type="match status" value="1"/>
</dbReference>
<dbReference type="InterPro" id="IPR003769">
    <property type="entry name" value="ClpS_core"/>
</dbReference>
<dbReference type="GO" id="GO:0030163">
    <property type="term" value="P:protein catabolic process"/>
    <property type="evidence" value="ECO:0007669"/>
    <property type="project" value="InterPro"/>
</dbReference>
<dbReference type="GO" id="GO:0006508">
    <property type="term" value="P:proteolysis"/>
    <property type="evidence" value="ECO:0007669"/>
    <property type="project" value="UniProtKB-UniRule"/>
</dbReference>
<evidence type="ECO:0000313" key="3">
    <source>
        <dbReference type="EMBL" id="ARU56134.1"/>
    </source>
</evidence>
<dbReference type="AlphaFoldDB" id="A0A1Y0I9M9"/>
<sequence>MSIFGNSLLILNQNGDQEDHQGGEGGVALSYSKPALKKPSLYKVVMINDDYTPMDFVVEVLMTFFAMNEEKATQIMLAVHTQGKAVCGIYTRDIAETKAAQVNQYSSECEHPLLCEIERAD</sequence>
<reference evidence="3 4" key="1">
    <citation type="submission" date="2017-05" db="EMBL/GenBank/DDBJ databases">
        <title>Genomic insights into alkan degradation activity of Oleiphilus messinensis.</title>
        <authorList>
            <person name="Kozyavkin S.A."/>
            <person name="Slesarev A.I."/>
            <person name="Golyshin P.N."/>
            <person name="Korzhenkov A."/>
            <person name="Golyshina O.N."/>
            <person name="Toshchakov S.V."/>
        </authorList>
    </citation>
    <scope>NUCLEOTIDE SEQUENCE [LARGE SCALE GENOMIC DNA]</scope>
    <source>
        <strain evidence="3 4">ME102</strain>
    </source>
</reference>
<dbReference type="NCBIfam" id="NF000669">
    <property type="entry name" value="PRK00033.1-2"/>
    <property type="match status" value="1"/>
</dbReference>
<dbReference type="NCBIfam" id="NF000670">
    <property type="entry name" value="PRK00033.1-3"/>
    <property type="match status" value="1"/>
</dbReference>
<comment type="function">
    <text evidence="1">Involved in the modulation of the specificity of the ClpAP-mediated ATP-dependent protein degradation.</text>
</comment>
<evidence type="ECO:0000256" key="1">
    <source>
        <dbReference type="HAMAP-Rule" id="MF_00302"/>
    </source>
</evidence>
<dbReference type="HAMAP" id="MF_00302">
    <property type="entry name" value="ClpS"/>
    <property type="match status" value="1"/>
</dbReference>
<keyword evidence="4" id="KW-1185">Reference proteome</keyword>
<comment type="subunit">
    <text evidence="1">Binds to the N-terminal domain of the chaperone ClpA.</text>
</comment>
<dbReference type="EMBL" id="CP021425">
    <property type="protein sequence ID" value="ARU56134.1"/>
    <property type="molecule type" value="Genomic_DNA"/>
</dbReference>
<keyword evidence="3" id="KW-0378">Hydrolase</keyword>
<dbReference type="Gene3D" id="3.30.1390.10">
    <property type="match status" value="1"/>
</dbReference>